<gene>
    <name evidence="3" type="ORF">EQ812_05710</name>
</gene>
<dbReference type="NCBIfam" id="TIGR03605">
    <property type="entry name" value="antibiot_sagB"/>
    <property type="match status" value="1"/>
</dbReference>
<dbReference type="EMBL" id="SCHB01000003">
    <property type="protein sequence ID" value="TBW72471.1"/>
    <property type="molecule type" value="Genomic_DNA"/>
</dbReference>
<dbReference type="Pfam" id="PF00881">
    <property type="entry name" value="Nitroreductase"/>
    <property type="match status" value="1"/>
</dbReference>
<name>A0A4Q9WB11_STALU</name>
<accession>A0A4Q9WB11</accession>
<dbReference type="Gene3D" id="3.40.109.10">
    <property type="entry name" value="NADH Oxidase"/>
    <property type="match status" value="1"/>
</dbReference>
<reference evidence="3 4" key="1">
    <citation type="journal article" date="2019" name="Sci. Transl. Med.">
        <title>Quorum sensing between bacterial species on the skin protects against epidermal injury in atopic dermatitis.</title>
        <authorList>
            <person name="Williams M.R."/>
        </authorList>
    </citation>
    <scope>NUCLEOTIDE SEQUENCE [LARGE SCALE GENOMIC DNA]</scope>
    <source>
        <strain evidence="3 4">E7</strain>
    </source>
</reference>
<dbReference type="InterPro" id="IPR029479">
    <property type="entry name" value="Nitroreductase"/>
</dbReference>
<feature type="domain" description="Nitroreductase" evidence="2">
    <location>
        <begin position="108"/>
        <end position="289"/>
    </location>
</feature>
<dbReference type="InterPro" id="IPR000415">
    <property type="entry name" value="Nitroreductase-like"/>
</dbReference>
<evidence type="ECO:0000313" key="4">
    <source>
        <dbReference type="Proteomes" id="UP000293637"/>
    </source>
</evidence>
<evidence type="ECO:0000259" key="2">
    <source>
        <dbReference type="Pfam" id="PF00881"/>
    </source>
</evidence>
<sequence length="292" mass="33592">MINYQLKGMFNQHSLFKLNDDNIANNDNRNNFAQIILGNQESESLKYLLNVNHQRLSDFKSMLAYNESNYAALVNEHQMLNEIKDEDTRSLPKSDKKIKESFYNVLNHRKSTREFTSFEMASKELSTILKFSFGIAPRKVEYGDIKTSTRFYASAGGLYPIDIYLYINNVEDYDKGIYLYQPISHSLLKIVPQKDINTDDLLEGNNIDIKNCSFLVFFGYNFNSSFLKYGELALLNSLIEIGCMSHNFDLVITSLGYTGCPIAGFKKNNIEKLLELDHVNEHILFTNICGKE</sequence>
<dbReference type="GO" id="GO:0016491">
    <property type="term" value="F:oxidoreductase activity"/>
    <property type="evidence" value="ECO:0007669"/>
    <property type="project" value="InterPro"/>
</dbReference>
<dbReference type="RefSeq" id="WP_002492035.1">
    <property type="nucleotide sequence ID" value="NZ_AP021848.1"/>
</dbReference>
<evidence type="ECO:0000313" key="3">
    <source>
        <dbReference type="EMBL" id="TBW72471.1"/>
    </source>
</evidence>
<comment type="cofactor">
    <cofactor evidence="1">
        <name>FMN</name>
        <dbReference type="ChEBI" id="CHEBI:58210"/>
    </cofactor>
</comment>
<dbReference type="SUPFAM" id="SSF55469">
    <property type="entry name" value="FMN-dependent nitroreductase-like"/>
    <property type="match status" value="1"/>
</dbReference>
<dbReference type="InterPro" id="IPR052544">
    <property type="entry name" value="Bacteriocin_Proc_Enz"/>
</dbReference>
<proteinExistence type="predicted"/>
<dbReference type="GeneID" id="58090796"/>
<dbReference type="CDD" id="cd02142">
    <property type="entry name" value="McbC_SagB-like_oxidoreductase"/>
    <property type="match status" value="1"/>
</dbReference>
<dbReference type="Proteomes" id="UP000293637">
    <property type="component" value="Unassembled WGS sequence"/>
</dbReference>
<dbReference type="InterPro" id="IPR020051">
    <property type="entry name" value="SagB-type_dehydrogenase"/>
</dbReference>
<comment type="caution">
    <text evidence="3">The sequence shown here is derived from an EMBL/GenBank/DDBJ whole genome shotgun (WGS) entry which is preliminary data.</text>
</comment>
<dbReference type="PANTHER" id="PTHR43745">
    <property type="entry name" value="NITROREDUCTASE MJ1384-RELATED"/>
    <property type="match status" value="1"/>
</dbReference>
<dbReference type="AlphaFoldDB" id="A0A4Q9WB11"/>
<organism evidence="3 4">
    <name type="scientific">Staphylococcus lugdunensis</name>
    <dbReference type="NCBI Taxonomy" id="28035"/>
    <lineage>
        <taxon>Bacteria</taxon>
        <taxon>Bacillati</taxon>
        <taxon>Bacillota</taxon>
        <taxon>Bacilli</taxon>
        <taxon>Bacillales</taxon>
        <taxon>Staphylococcaceae</taxon>
        <taxon>Staphylococcus</taxon>
    </lineage>
</organism>
<evidence type="ECO:0000256" key="1">
    <source>
        <dbReference type="ARBA" id="ARBA00001917"/>
    </source>
</evidence>
<dbReference type="PANTHER" id="PTHR43745:SF2">
    <property type="entry name" value="NITROREDUCTASE MJ1384-RELATED"/>
    <property type="match status" value="1"/>
</dbReference>
<protein>
    <submittedName>
        <fullName evidence="3">SagB/ThcOx family dehydrogenase</fullName>
    </submittedName>
</protein>